<evidence type="ECO:0000256" key="6">
    <source>
        <dbReference type="ARBA" id="ARBA00023136"/>
    </source>
</evidence>
<dbReference type="InterPro" id="IPR009617">
    <property type="entry name" value="Seipin"/>
</dbReference>
<evidence type="ECO:0000256" key="2">
    <source>
        <dbReference type="ARBA" id="ARBA00022692"/>
    </source>
</evidence>
<reference evidence="8" key="2">
    <citation type="submission" date="2025-09" db="UniProtKB">
        <authorList>
            <consortium name="Ensembl"/>
        </authorList>
    </citation>
    <scope>IDENTIFICATION</scope>
</reference>
<organism evidence="8 9">
    <name type="scientific">Cyclopterus lumpus</name>
    <name type="common">Lumpsucker</name>
    <dbReference type="NCBI Taxonomy" id="8103"/>
    <lineage>
        <taxon>Eukaryota</taxon>
        <taxon>Metazoa</taxon>
        <taxon>Chordata</taxon>
        <taxon>Craniata</taxon>
        <taxon>Vertebrata</taxon>
        <taxon>Euteleostomi</taxon>
        <taxon>Actinopterygii</taxon>
        <taxon>Neopterygii</taxon>
        <taxon>Teleostei</taxon>
        <taxon>Neoteleostei</taxon>
        <taxon>Acanthomorphata</taxon>
        <taxon>Eupercaria</taxon>
        <taxon>Perciformes</taxon>
        <taxon>Cottioidei</taxon>
        <taxon>Cottales</taxon>
        <taxon>Cyclopteridae</taxon>
        <taxon>Cyclopterus</taxon>
    </lineage>
</organism>
<evidence type="ECO:0000313" key="9">
    <source>
        <dbReference type="Proteomes" id="UP000694565"/>
    </source>
</evidence>
<keyword evidence="9" id="KW-1185">Reference proteome</keyword>
<keyword evidence="4 7" id="KW-1133">Transmembrane helix</keyword>
<reference evidence="8" key="1">
    <citation type="submission" date="2025-08" db="UniProtKB">
        <authorList>
            <consortium name="Ensembl"/>
        </authorList>
    </citation>
    <scope>IDENTIFICATION</scope>
</reference>
<dbReference type="GO" id="GO:0005789">
    <property type="term" value="C:endoplasmic reticulum membrane"/>
    <property type="evidence" value="ECO:0007669"/>
    <property type="project" value="UniProtKB-SubCell"/>
</dbReference>
<dbReference type="Ensembl" id="ENSCLMT00005017474.1">
    <property type="protein sequence ID" value="ENSCLMP00005016485.1"/>
    <property type="gene ID" value="ENSCLMG00005008507.1"/>
</dbReference>
<evidence type="ECO:0000256" key="5">
    <source>
        <dbReference type="ARBA" id="ARBA00023098"/>
    </source>
</evidence>
<comment type="subcellular location">
    <subcellularLocation>
        <location evidence="1">Endoplasmic reticulum membrane</location>
        <topology evidence="1">Multi-pass membrane protein</topology>
    </subcellularLocation>
</comment>
<dbReference type="Proteomes" id="UP000694565">
    <property type="component" value="Unplaced"/>
</dbReference>
<keyword evidence="3" id="KW-0256">Endoplasmic reticulum</keyword>
<dbReference type="GO" id="GO:0006629">
    <property type="term" value="P:lipid metabolic process"/>
    <property type="evidence" value="ECO:0007669"/>
    <property type="project" value="UniProtKB-KW"/>
</dbReference>
<dbReference type="Pfam" id="PF06775">
    <property type="entry name" value="Seipin"/>
    <property type="match status" value="1"/>
</dbReference>
<evidence type="ECO:0000256" key="7">
    <source>
        <dbReference type="SAM" id="Phobius"/>
    </source>
</evidence>
<feature type="transmembrane region" description="Helical" evidence="7">
    <location>
        <begin position="25"/>
        <end position="48"/>
    </location>
</feature>
<evidence type="ECO:0008006" key="10">
    <source>
        <dbReference type="Google" id="ProtNLM"/>
    </source>
</evidence>
<dbReference type="GeneTree" id="ENSGT00940000169873"/>
<evidence type="ECO:0000313" key="8">
    <source>
        <dbReference type="Ensembl" id="ENSCLMP00005016485.1"/>
    </source>
</evidence>
<evidence type="ECO:0000256" key="3">
    <source>
        <dbReference type="ARBA" id="ARBA00022824"/>
    </source>
</evidence>
<keyword evidence="5" id="KW-0443">Lipid metabolism</keyword>
<evidence type="ECO:0000256" key="4">
    <source>
        <dbReference type="ARBA" id="ARBA00022989"/>
    </source>
</evidence>
<dbReference type="AlphaFoldDB" id="A0A8C2XC37"/>
<protein>
    <recommendedName>
        <fullName evidence="10">Seipin</fullName>
    </recommendedName>
</protein>
<keyword evidence="6 7" id="KW-0472">Membrane</keyword>
<proteinExistence type="predicted"/>
<name>A0A8C2XC37_CYCLU</name>
<evidence type="ECO:0000256" key="1">
    <source>
        <dbReference type="ARBA" id="ARBA00004477"/>
    </source>
</evidence>
<dbReference type="GO" id="GO:0140042">
    <property type="term" value="P:lipid droplet formation"/>
    <property type="evidence" value="ECO:0007669"/>
    <property type="project" value="UniProtKB-ARBA"/>
</dbReference>
<sequence>ESDCRPEPNLASTVLFILSRLLEHGFILVFVVILLLWIAAFLYGSFYYSYMPLATFSTPVHYYYRCVCEVLQRLCSFCTFDSCF</sequence>
<accession>A0A8C2XC37</accession>
<keyword evidence="2 7" id="KW-0812">Transmembrane</keyword>